<feature type="signal peptide" evidence="2">
    <location>
        <begin position="1"/>
        <end position="29"/>
    </location>
</feature>
<organism evidence="4 5">
    <name type="scientific">Pelomonas baiyunensis</name>
    <dbReference type="NCBI Taxonomy" id="3299026"/>
    <lineage>
        <taxon>Bacteria</taxon>
        <taxon>Pseudomonadati</taxon>
        <taxon>Pseudomonadota</taxon>
        <taxon>Betaproteobacteria</taxon>
        <taxon>Burkholderiales</taxon>
        <taxon>Sphaerotilaceae</taxon>
        <taxon>Roseateles</taxon>
    </lineage>
</organism>
<feature type="chain" id="PRO_5045016645" description="Outer membrane lipoprotein Blc" evidence="2">
    <location>
        <begin position="30"/>
        <end position="185"/>
    </location>
</feature>
<comment type="similarity">
    <text evidence="1 2">Belongs to the calycin superfamily. Lipocalin family.</text>
</comment>
<keyword evidence="2" id="KW-0449">Lipoprotein</keyword>
<comment type="caution">
    <text evidence="4">The sequence shown here is derived from an EMBL/GenBank/DDBJ whole genome shotgun (WGS) entry which is preliminary data.</text>
</comment>
<dbReference type="PANTHER" id="PTHR10612">
    <property type="entry name" value="APOLIPOPROTEIN D"/>
    <property type="match status" value="1"/>
</dbReference>
<dbReference type="InterPro" id="IPR047202">
    <property type="entry name" value="Lipocalin_Blc-like_dom"/>
</dbReference>
<name>A0ABW7H1E3_9BURK</name>
<keyword evidence="5" id="KW-1185">Reference proteome</keyword>
<keyword evidence="2" id="KW-0472">Membrane</keyword>
<dbReference type="InterPro" id="IPR012674">
    <property type="entry name" value="Calycin"/>
</dbReference>
<dbReference type="InterPro" id="IPR022271">
    <property type="entry name" value="Lipocalin_ApoD"/>
</dbReference>
<comment type="subcellular location">
    <subcellularLocation>
        <location evidence="2">Cell outer membrane</location>
    </subcellularLocation>
</comment>
<dbReference type="SUPFAM" id="SSF50814">
    <property type="entry name" value="Lipocalins"/>
    <property type="match status" value="1"/>
</dbReference>
<dbReference type="RefSeq" id="WP_394385950.1">
    <property type="nucleotide sequence ID" value="NZ_JBIGIB010000004.1"/>
</dbReference>
<evidence type="ECO:0000256" key="2">
    <source>
        <dbReference type="PIRNR" id="PIRNR036893"/>
    </source>
</evidence>
<accession>A0ABW7H1E3</accession>
<dbReference type="PANTHER" id="PTHR10612:SF34">
    <property type="entry name" value="APOLIPOPROTEIN D"/>
    <property type="match status" value="1"/>
</dbReference>
<sequence length="185" mass="20212">MRPTLLTTAAATASLVLGLTLAAPPAAHAAEPAPLPTVASVDLARYAGAWYEIALLPNRFQKQCVADTQARYRQDGARVEVLNRCRKADGSVDDIKGHAKVVEGSGNAKLRVTFFWPFYGDYWVLALDPDYRQVLVGAPSRQYAWVLSRTPQMDEAALQALLDRAAALGFDKAAFRRTPQTQPLD</sequence>
<feature type="domain" description="Lipocalin/cytosolic fatty-acid binding" evidence="3">
    <location>
        <begin position="41"/>
        <end position="180"/>
    </location>
</feature>
<dbReference type="Gene3D" id="2.40.128.20">
    <property type="match status" value="1"/>
</dbReference>
<keyword evidence="2" id="KW-0732">Signal</keyword>
<gene>
    <name evidence="4" type="ORF">ACG01O_15575</name>
</gene>
<keyword evidence="2" id="KW-0998">Cell outer membrane</keyword>
<evidence type="ECO:0000313" key="5">
    <source>
        <dbReference type="Proteomes" id="UP001606303"/>
    </source>
</evidence>
<comment type="function">
    <text evidence="2">Involved in the storage or transport of lipids necessary for membrane maintenance under stressful conditions. Displays a binding preference for lysophospholipids.</text>
</comment>
<evidence type="ECO:0000313" key="4">
    <source>
        <dbReference type="EMBL" id="MFG6468046.1"/>
    </source>
</evidence>
<dbReference type="PROSITE" id="PS00213">
    <property type="entry name" value="LIPOCALIN"/>
    <property type="match status" value="1"/>
</dbReference>
<dbReference type="CDD" id="cd19438">
    <property type="entry name" value="lipocalin_Blc-like"/>
    <property type="match status" value="1"/>
</dbReference>
<comment type="subunit">
    <text evidence="2">Homodimer.</text>
</comment>
<dbReference type="InterPro" id="IPR022272">
    <property type="entry name" value="Lipocalin_CS"/>
</dbReference>
<dbReference type="InterPro" id="IPR000566">
    <property type="entry name" value="Lipocln_cytosolic_FA-bd_dom"/>
</dbReference>
<dbReference type="Proteomes" id="UP001606303">
    <property type="component" value="Unassembled WGS sequence"/>
</dbReference>
<protein>
    <recommendedName>
        <fullName evidence="2">Outer membrane lipoprotein Blc</fullName>
    </recommendedName>
</protein>
<evidence type="ECO:0000256" key="1">
    <source>
        <dbReference type="ARBA" id="ARBA00006889"/>
    </source>
</evidence>
<reference evidence="4 5" key="1">
    <citation type="submission" date="2024-08" db="EMBL/GenBank/DDBJ databases">
        <authorList>
            <person name="Lu H."/>
        </authorList>
    </citation>
    <scope>NUCLEOTIDE SEQUENCE [LARGE SCALE GENOMIC DNA]</scope>
    <source>
        <strain evidence="4 5">BYS87W</strain>
    </source>
</reference>
<keyword evidence="2" id="KW-0446">Lipid-binding</keyword>
<evidence type="ECO:0000259" key="3">
    <source>
        <dbReference type="Pfam" id="PF08212"/>
    </source>
</evidence>
<proteinExistence type="inferred from homology"/>
<dbReference type="Pfam" id="PF08212">
    <property type="entry name" value="Lipocalin_2"/>
    <property type="match status" value="1"/>
</dbReference>
<dbReference type="EMBL" id="JBIGIB010000004">
    <property type="protein sequence ID" value="MFG6468046.1"/>
    <property type="molecule type" value="Genomic_DNA"/>
</dbReference>
<dbReference type="PRINTS" id="PR01171">
    <property type="entry name" value="BCTLIPOCALIN"/>
</dbReference>
<dbReference type="PIRSF" id="PIRSF036893">
    <property type="entry name" value="Lipocalin_ApoD"/>
    <property type="match status" value="1"/>
</dbReference>
<dbReference type="InterPro" id="IPR002446">
    <property type="entry name" value="Lipocalin_bac"/>
</dbReference>